<keyword evidence="1" id="KW-1133">Transmembrane helix</keyword>
<dbReference type="EMBL" id="BCMG01000001">
    <property type="protein sequence ID" value="GAT17748.1"/>
    <property type="molecule type" value="Genomic_DNA"/>
</dbReference>
<evidence type="ECO:0000313" key="2">
    <source>
        <dbReference type="EMBL" id="GAT17748.1"/>
    </source>
</evidence>
<comment type="caution">
    <text evidence="2">The sequence shown here is derived from an EMBL/GenBank/DDBJ whole genome shotgun (WGS) entry which is preliminary data.</text>
</comment>
<protein>
    <submittedName>
        <fullName evidence="2">Uncharacterized protein</fullName>
    </submittedName>
</protein>
<dbReference type="RefSeq" id="WP_054653552.1">
    <property type="nucleotide sequence ID" value="NZ_BBFL01000001.1"/>
</dbReference>
<dbReference type="AlphaFoldDB" id="A0A1Z5H343"/>
<keyword evidence="1" id="KW-0472">Membrane</keyword>
<keyword evidence="1" id="KW-0812">Transmembrane</keyword>
<evidence type="ECO:0000256" key="1">
    <source>
        <dbReference type="SAM" id="Phobius"/>
    </source>
</evidence>
<dbReference type="OrthoDB" id="2326241at2"/>
<name>A0A1Z5H343_9LACO</name>
<accession>A0A1Z5H343</accession>
<keyword evidence="3" id="KW-1185">Reference proteome</keyword>
<feature type="transmembrane region" description="Helical" evidence="1">
    <location>
        <begin position="50"/>
        <end position="71"/>
    </location>
</feature>
<evidence type="ECO:0000313" key="3">
    <source>
        <dbReference type="Proteomes" id="UP000198402"/>
    </source>
</evidence>
<sequence length="108" mass="12027">MKAQHHLVKLGSLCGMVTVVVLLEIDQFPQLAYAATSQFLDKINRQNLTEAVFIGVGLLICLLGLFGLDCFRARHPRVNKSALKSETKLTKMTSAQQVRDSNEAHQFN</sequence>
<reference evidence="2 3" key="1">
    <citation type="submission" date="2015-11" db="EMBL/GenBank/DDBJ databases">
        <title>Draft genome sequences of new species of the genus Lactobacillus isolated from orchardgrass silage.</title>
        <authorList>
            <person name="Tohno M."/>
            <person name="Tanizawa Y."/>
            <person name="Arita M."/>
        </authorList>
    </citation>
    <scope>NUCLEOTIDE SEQUENCE [LARGE SCALE GENOMIC DNA]</scope>
    <source>
        <strain evidence="2 3">IWT126</strain>
    </source>
</reference>
<dbReference type="STRING" id="1302250.GCA_001313225_00005"/>
<dbReference type="Proteomes" id="UP000198402">
    <property type="component" value="Unassembled WGS sequence"/>
</dbReference>
<proteinExistence type="predicted"/>
<organism evidence="2 3">
    <name type="scientific">Secundilactobacillus silagei JCM 19001</name>
    <dbReference type="NCBI Taxonomy" id="1302250"/>
    <lineage>
        <taxon>Bacteria</taxon>
        <taxon>Bacillati</taxon>
        <taxon>Bacillota</taxon>
        <taxon>Bacilli</taxon>
        <taxon>Lactobacillales</taxon>
        <taxon>Lactobacillaceae</taxon>
        <taxon>Secundilactobacillus</taxon>
    </lineage>
</organism>
<gene>
    <name evidence="2" type="ORF">IWT126_00004</name>
</gene>